<evidence type="ECO:0000313" key="6">
    <source>
        <dbReference type="EMBL" id="QOL82337.1"/>
    </source>
</evidence>
<dbReference type="Gene3D" id="1.20.58.2240">
    <property type="match status" value="1"/>
</dbReference>
<dbReference type="InterPro" id="IPR006003">
    <property type="entry name" value="FGGY_RbtK-like"/>
</dbReference>
<feature type="domain" description="Carbohydrate kinase FGGY C-terminal" evidence="5">
    <location>
        <begin position="280"/>
        <end position="486"/>
    </location>
</feature>
<evidence type="ECO:0000256" key="3">
    <source>
        <dbReference type="ARBA" id="ARBA00022777"/>
    </source>
</evidence>
<comment type="similarity">
    <text evidence="1">Belongs to the FGGY kinase family.</text>
</comment>
<dbReference type="KEGG" id="pshq:F3W81_16775"/>
<dbReference type="InterPro" id="IPR043129">
    <property type="entry name" value="ATPase_NBD"/>
</dbReference>
<dbReference type="Pfam" id="PF00370">
    <property type="entry name" value="FGGY_N"/>
    <property type="match status" value="1"/>
</dbReference>
<evidence type="ECO:0000256" key="2">
    <source>
        <dbReference type="ARBA" id="ARBA00022679"/>
    </source>
</evidence>
<accession>A0A7L9WRJ7</accession>
<dbReference type="GO" id="GO:0005737">
    <property type="term" value="C:cytoplasm"/>
    <property type="evidence" value="ECO:0007669"/>
    <property type="project" value="TreeGrafter"/>
</dbReference>
<evidence type="ECO:0000256" key="1">
    <source>
        <dbReference type="ARBA" id="ARBA00009156"/>
    </source>
</evidence>
<proteinExistence type="inferred from homology"/>
<keyword evidence="3 6" id="KW-0418">Kinase</keyword>
<dbReference type="Proteomes" id="UP000594118">
    <property type="component" value="Chromosome"/>
</dbReference>
<dbReference type="InterPro" id="IPR000577">
    <property type="entry name" value="Carb_kinase_FGGY"/>
</dbReference>
<protein>
    <submittedName>
        <fullName evidence="6">Ribulokinase</fullName>
    </submittedName>
</protein>
<dbReference type="EMBL" id="CP045201">
    <property type="protein sequence ID" value="QOL82337.1"/>
    <property type="molecule type" value="Genomic_DNA"/>
</dbReference>
<dbReference type="InterPro" id="IPR018485">
    <property type="entry name" value="FGGY_C"/>
</dbReference>
<dbReference type="SUPFAM" id="SSF53067">
    <property type="entry name" value="Actin-like ATPase domain"/>
    <property type="match status" value="2"/>
</dbReference>
<evidence type="ECO:0000259" key="4">
    <source>
        <dbReference type="Pfam" id="PF00370"/>
    </source>
</evidence>
<sequence length="554" mass="58116">MTHYIGIDVGTGSARAGVFDGVGTLLGACSAEISTVRPQPDFAQQSSAEIWVAVCSSVRAALAQAEVSASSVRGLGFDATCSLVVSDAQGGPVSIDTQGRAGQDVMLWMDHRAMSDADEINAIGGAPLAHVGGRISPEMELPKLRWLKRELPQSWARAAQFWDLPDWLVHRATGGQTRSLCSTVCKWTYLGHKGTAGEGWDNDFLTAIGLQELTRDNHAAIGAELAAPGAFCGGLTEQAATELGLRAGTAVAASMIDAHAGALGTLGLGIESGQALETRMAVIAGTSTCHIAVSSKSRFVPGVWGPYHGAVLPELWALEGGQSAAGALMDAVVARHAASDELVQQARAEGTRTATLIEQHLHNMAEETATLTADRHVLPDFHGNRSPLAEPWRKGAISGLTLASGTDDLALDYLATVQALAYGTRHILEAMRAEGAQIDTLVMSGGLARNALYLREHADATGCSVLVPDGKEPVLLGSAMLGAVAAGDLPDTKAAMAVMSGGFRTIAPRGGQIATYHDRKYSVMRRMQNDHAAYRALMAEPCEEKMSHTEGPRS</sequence>
<dbReference type="Pfam" id="PF02782">
    <property type="entry name" value="FGGY_C"/>
    <property type="match status" value="1"/>
</dbReference>
<feature type="domain" description="Carbohydrate kinase FGGY N-terminal" evidence="4">
    <location>
        <begin position="4"/>
        <end position="264"/>
    </location>
</feature>
<keyword evidence="2" id="KW-0808">Transferase</keyword>
<organism evidence="6 7">
    <name type="scientific">Pseudooceanicola spongiae</name>
    <dbReference type="NCBI Taxonomy" id="2613965"/>
    <lineage>
        <taxon>Bacteria</taxon>
        <taxon>Pseudomonadati</taxon>
        <taxon>Pseudomonadota</taxon>
        <taxon>Alphaproteobacteria</taxon>
        <taxon>Rhodobacterales</taxon>
        <taxon>Paracoccaceae</taxon>
        <taxon>Pseudooceanicola</taxon>
    </lineage>
</organism>
<gene>
    <name evidence="6" type="ORF">F3W81_16775</name>
</gene>
<dbReference type="PANTHER" id="PTHR43435">
    <property type="entry name" value="RIBULOKINASE"/>
    <property type="match status" value="1"/>
</dbReference>
<dbReference type="GO" id="GO:0019321">
    <property type="term" value="P:pentose metabolic process"/>
    <property type="evidence" value="ECO:0007669"/>
    <property type="project" value="TreeGrafter"/>
</dbReference>
<dbReference type="CDD" id="cd07782">
    <property type="entry name" value="ASKHA_NBD_FGGY_D-RBK"/>
    <property type="match status" value="1"/>
</dbReference>
<dbReference type="GO" id="GO:0019150">
    <property type="term" value="F:D-ribulokinase activity"/>
    <property type="evidence" value="ECO:0007669"/>
    <property type="project" value="TreeGrafter"/>
</dbReference>
<dbReference type="AlphaFoldDB" id="A0A7L9WRJ7"/>
<evidence type="ECO:0000313" key="7">
    <source>
        <dbReference type="Proteomes" id="UP000594118"/>
    </source>
</evidence>
<keyword evidence="7" id="KW-1185">Reference proteome</keyword>
<dbReference type="PANTHER" id="PTHR43435:SF4">
    <property type="entry name" value="FGGY CARBOHYDRATE KINASE DOMAIN-CONTAINING PROTEIN"/>
    <property type="match status" value="1"/>
</dbReference>
<reference evidence="6 7" key="1">
    <citation type="submission" date="2019-10" db="EMBL/GenBank/DDBJ databases">
        <title>Pseudopuniceibacterium sp. HQ09 islated from Antarctica.</title>
        <authorList>
            <person name="Liao L."/>
            <person name="Su S."/>
            <person name="Chen B."/>
            <person name="Yu Y."/>
        </authorList>
    </citation>
    <scope>NUCLEOTIDE SEQUENCE [LARGE SCALE GENOMIC DNA]</scope>
    <source>
        <strain evidence="6 7">HQ09</strain>
    </source>
</reference>
<evidence type="ECO:0000259" key="5">
    <source>
        <dbReference type="Pfam" id="PF02782"/>
    </source>
</evidence>
<dbReference type="NCBIfam" id="TIGR01315">
    <property type="entry name" value="5C_CHO_kinase"/>
    <property type="match status" value="1"/>
</dbReference>
<name>A0A7L9WRJ7_9RHOB</name>
<dbReference type="InterPro" id="IPR018484">
    <property type="entry name" value="FGGY_N"/>
</dbReference>
<dbReference type="RefSeq" id="WP_193080414.1">
    <property type="nucleotide sequence ID" value="NZ_CP045201.1"/>
</dbReference>
<dbReference type="PIRSF" id="PIRSF000538">
    <property type="entry name" value="GlpK"/>
    <property type="match status" value="1"/>
</dbReference>
<dbReference type="Gene3D" id="3.30.420.40">
    <property type="match status" value="1"/>
</dbReference>